<dbReference type="Proteomes" id="UP000183642">
    <property type="component" value="Unassembled WGS sequence"/>
</dbReference>
<keyword evidence="3" id="KW-1185">Reference proteome</keyword>
<dbReference type="EMBL" id="FOWE01000010">
    <property type="protein sequence ID" value="SFO51534.1"/>
    <property type="molecule type" value="Genomic_DNA"/>
</dbReference>
<dbReference type="OrthoDB" id="5194427at2"/>
<feature type="compositionally biased region" description="Acidic residues" evidence="1">
    <location>
        <begin position="61"/>
        <end position="82"/>
    </location>
</feature>
<evidence type="ECO:0000256" key="1">
    <source>
        <dbReference type="SAM" id="MobiDB-lite"/>
    </source>
</evidence>
<reference evidence="3" key="1">
    <citation type="submission" date="2016-10" db="EMBL/GenBank/DDBJ databases">
        <authorList>
            <person name="Varghese N."/>
            <person name="Submissions S."/>
        </authorList>
    </citation>
    <scope>NUCLEOTIDE SEQUENCE [LARGE SCALE GENOMIC DNA]</scope>
    <source>
        <strain evidence="3">DSM 43161</strain>
    </source>
</reference>
<evidence type="ECO:0000313" key="3">
    <source>
        <dbReference type="Proteomes" id="UP000183642"/>
    </source>
</evidence>
<organism evidence="2 3">
    <name type="scientific">Geodermatophilus obscurus</name>
    <dbReference type="NCBI Taxonomy" id="1861"/>
    <lineage>
        <taxon>Bacteria</taxon>
        <taxon>Bacillati</taxon>
        <taxon>Actinomycetota</taxon>
        <taxon>Actinomycetes</taxon>
        <taxon>Geodermatophilales</taxon>
        <taxon>Geodermatophilaceae</taxon>
        <taxon>Geodermatophilus</taxon>
    </lineage>
</organism>
<name>A0A1I5HT80_9ACTN</name>
<evidence type="ECO:0000313" key="2">
    <source>
        <dbReference type="EMBL" id="SFO51534.1"/>
    </source>
</evidence>
<proteinExistence type="predicted"/>
<dbReference type="RefSeq" id="WP_075015286.1">
    <property type="nucleotide sequence ID" value="NZ_FOWE01000010.1"/>
</dbReference>
<dbReference type="AlphaFoldDB" id="A0A1I5HT80"/>
<feature type="region of interest" description="Disordered" evidence="1">
    <location>
        <begin position="1"/>
        <end position="82"/>
    </location>
</feature>
<feature type="compositionally biased region" description="Basic and acidic residues" evidence="1">
    <location>
        <begin position="23"/>
        <end position="45"/>
    </location>
</feature>
<accession>A0A1I5HT80</accession>
<sequence length="82" mass="8355">MTDPDLPDSGMASGSDAGAPGEHLGDGELRPDEEHLLAELERGVDDPAPDASDAEVRAAEDDAPLPDEGGPQDDGLEADFSG</sequence>
<protein>
    <submittedName>
        <fullName evidence="2">Uncharacterized protein</fullName>
    </submittedName>
</protein>
<gene>
    <name evidence="2" type="ORF">SAMN05660359_04036</name>
</gene>